<dbReference type="RefSeq" id="WP_313831887.1">
    <property type="nucleotide sequence ID" value="NZ_JAQOUE010000001.1"/>
</dbReference>
<dbReference type="EMBL" id="JAQOUE010000001">
    <property type="protein sequence ID" value="MDT7041536.1"/>
    <property type="molecule type" value="Genomic_DNA"/>
</dbReference>
<keyword evidence="1" id="KW-0812">Transmembrane</keyword>
<protein>
    <recommendedName>
        <fullName evidence="4">SGNH hydrolase-type esterase domain-containing protein</fullName>
    </recommendedName>
</protein>
<evidence type="ECO:0000313" key="2">
    <source>
        <dbReference type="EMBL" id="MDT7041536.1"/>
    </source>
</evidence>
<name>A0ABU3K568_9BACT</name>
<evidence type="ECO:0000313" key="3">
    <source>
        <dbReference type="Proteomes" id="UP001250932"/>
    </source>
</evidence>
<evidence type="ECO:0008006" key="4">
    <source>
        <dbReference type="Google" id="ProtNLM"/>
    </source>
</evidence>
<evidence type="ECO:0000256" key="1">
    <source>
        <dbReference type="SAM" id="Phobius"/>
    </source>
</evidence>
<comment type="caution">
    <text evidence="2">The sequence shown here is derived from an EMBL/GenBank/DDBJ whole genome shotgun (WGS) entry which is preliminary data.</text>
</comment>
<dbReference type="Proteomes" id="UP001250932">
    <property type="component" value="Unassembled WGS sequence"/>
</dbReference>
<proteinExistence type="predicted"/>
<sequence>MKGLKMLRDCWGNFICGVTGPSLTSLVIVISLNLIVFFSLSLLITPAFMMGDGHHYLMQDPWDRNVSSTAKILSIRKSETPDIVVLGDSLTVHCVAGEERLARMVTSKMGKAPSAVFDLSVPGQTSWEMAAIVEKLPPQFDGVLIIGIGPGLLSYGVEELKDIVANPRLGFLSKALEQEAGFSGLSGPSRTGIYFIDNWRFLSARRYFIARNLFVTGAQPTGDIFDDVNKPESPDRQNFIEQEIDDLPWLMQEYELNKNINFDVIQRIVVNLRKRSNASFILMEAPYNPAWNNVHGAERFFKKVHSELKTFAAKHEMSFLSATMQAALLPADFMDYEGHLDNREAIERCSEAIATQVVKVMTKKEMVSQRDGLVKNLS</sequence>
<accession>A0ABU3K568</accession>
<gene>
    <name evidence="2" type="ORF">PPG34_04190</name>
</gene>
<organism evidence="2 3">
    <name type="scientific">Candidatus Nitronereus thalassa</name>
    <dbReference type="NCBI Taxonomy" id="3020898"/>
    <lineage>
        <taxon>Bacteria</taxon>
        <taxon>Pseudomonadati</taxon>
        <taxon>Nitrospirota</taxon>
        <taxon>Nitrospiria</taxon>
        <taxon>Nitrospirales</taxon>
        <taxon>Nitrospiraceae</taxon>
        <taxon>Candidatus Nitronereus</taxon>
    </lineage>
</organism>
<keyword evidence="1" id="KW-1133">Transmembrane helix</keyword>
<reference evidence="2 3" key="1">
    <citation type="journal article" date="2023" name="ISME J.">
        <title>Cultivation and genomic characterization of novel and ubiquitous marine nitrite-oxidizing bacteria from the Nitrospirales.</title>
        <authorList>
            <person name="Mueller A.J."/>
            <person name="Daebeler A."/>
            <person name="Herbold C.W."/>
            <person name="Kirkegaard R.H."/>
            <person name="Daims H."/>
        </authorList>
    </citation>
    <scope>NUCLEOTIDE SEQUENCE [LARGE SCALE GENOMIC DNA]</scope>
    <source>
        <strain evidence="2 3">EB</strain>
    </source>
</reference>
<keyword evidence="3" id="KW-1185">Reference proteome</keyword>
<feature type="transmembrane region" description="Helical" evidence="1">
    <location>
        <begin position="26"/>
        <end position="49"/>
    </location>
</feature>
<dbReference type="SUPFAM" id="SSF52266">
    <property type="entry name" value="SGNH hydrolase"/>
    <property type="match status" value="2"/>
</dbReference>
<keyword evidence="1" id="KW-0472">Membrane</keyword>